<dbReference type="PANTHER" id="PTHR46851:SF11">
    <property type="entry name" value="GYF DOMAIN-CONTAINING PROTEIN"/>
    <property type="match status" value="1"/>
</dbReference>
<dbReference type="PANTHER" id="PTHR46851">
    <property type="entry name" value="OS01G0884500 PROTEIN"/>
    <property type="match status" value="1"/>
</dbReference>
<dbReference type="Proteomes" id="UP001634393">
    <property type="component" value="Unassembled WGS sequence"/>
</dbReference>
<reference evidence="6 7" key="1">
    <citation type="submission" date="2024-12" db="EMBL/GenBank/DDBJ databases">
        <title>The unique morphological basis and parallel evolutionary history of personate flowers in Penstemon.</title>
        <authorList>
            <person name="Depatie T.H."/>
            <person name="Wessinger C.A."/>
        </authorList>
    </citation>
    <scope>NUCLEOTIDE SEQUENCE [LARGE SCALE GENOMIC DNA]</scope>
    <source>
        <strain evidence="6">WTNN_2</strain>
        <tissue evidence="6">Leaf</tissue>
    </source>
</reference>
<evidence type="ECO:0000259" key="5">
    <source>
        <dbReference type="PROSITE" id="PS01358"/>
    </source>
</evidence>
<evidence type="ECO:0000313" key="7">
    <source>
        <dbReference type="Proteomes" id="UP001634393"/>
    </source>
</evidence>
<feature type="domain" description="RanBP2-type" evidence="5">
    <location>
        <begin position="39"/>
        <end position="60"/>
    </location>
</feature>
<keyword evidence="1" id="KW-0479">Metal-binding</keyword>
<dbReference type="AlphaFoldDB" id="A0ABD3TCY1"/>
<feature type="compositionally biased region" description="Basic and acidic residues" evidence="4">
    <location>
        <begin position="129"/>
        <end position="149"/>
    </location>
</feature>
<keyword evidence="7" id="KW-1185">Reference proteome</keyword>
<dbReference type="EMBL" id="JBJXBP010000004">
    <property type="protein sequence ID" value="KAL3834570.1"/>
    <property type="molecule type" value="Genomic_DNA"/>
</dbReference>
<evidence type="ECO:0000313" key="6">
    <source>
        <dbReference type="EMBL" id="KAL3834570.1"/>
    </source>
</evidence>
<dbReference type="GO" id="GO:0008270">
    <property type="term" value="F:zinc ion binding"/>
    <property type="evidence" value="ECO:0007669"/>
    <property type="project" value="UniProtKB-KW"/>
</dbReference>
<evidence type="ECO:0000256" key="4">
    <source>
        <dbReference type="SAM" id="MobiDB-lite"/>
    </source>
</evidence>
<accession>A0ABD3TCY1</accession>
<dbReference type="InterPro" id="IPR045894">
    <property type="entry name" value="At5g08430-like"/>
</dbReference>
<dbReference type="InterPro" id="IPR013083">
    <property type="entry name" value="Znf_RING/FYVE/PHD"/>
</dbReference>
<feature type="region of interest" description="Disordered" evidence="4">
    <location>
        <begin position="121"/>
        <end position="162"/>
    </location>
</feature>
<dbReference type="InterPro" id="IPR001876">
    <property type="entry name" value="Znf_RanBP2"/>
</dbReference>
<comment type="caution">
    <text evidence="6">The sequence shown here is derived from an EMBL/GenBank/DDBJ whole genome shotgun (WGS) entry which is preliminary data.</text>
</comment>
<keyword evidence="3" id="KW-0862">Zinc</keyword>
<feature type="compositionally biased region" description="Polar residues" evidence="4">
    <location>
        <begin position="243"/>
        <end position="252"/>
    </location>
</feature>
<protein>
    <recommendedName>
        <fullName evidence="5">RanBP2-type domain-containing protein</fullName>
    </recommendedName>
</protein>
<keyword evidence="2" id="KW-0863">Zinc-finger</keyword>
<name>A0ABD3TCY1_9LAMI</name>
<sequence length="306" mass="36470">MLVQHVLITVDSWYRQCSKPYHPECVEKDASFFRSRARWNCGWHDCFSCNKRSNLHCYTCPKSYCRRCIPRPNFLQEEVDFTDLDTEEGLFKEYYLLIKEQQGLEAIDLYDAQDRVKTKKKQLPGYSTEDFHEDKEDHVSDHDGLEIEKKKRPKTRKEDYSARHLAPRTCQITVDMEKIEPQKVLRRSVYASIVKCAIYELQKEPETFEEKVIECFIRVRVDRYDPQQQNPNPEMPEPRETRVSPSSSQNWTGLDPADNTIIWVYNNFEYDKILRQLIRAIHTHTHTHTHLYNKCKLTNIITCQNQ</sequence>
<gene>
    <name evidence="6" type="ORF">ACJIZ3_009306</name>
</gene>
<dbReference type="Gene3D" id="3.30.40.10">
    <property type="entry name" value="Zinc/RING finger domain, C3HC4 (zinc finger)"/>
    <property type="match status" value="1"/>
</dbReference>
<feature type="region of interest" description="Disordered" evidence="4">
    <location>
        <begin position="224"/>
        <end position="252"/>
    </location>
</feature>
<organism evidence="6 7">
    <name type="scientific">Penstemon smallii</name>
    <dbReference type="NCBI Taxonomy" id="265156"/>
    <lineage>
        <taxon>Eukaryota</taxon>
        <taxon>Viridiplantae</taxon>
        <taxon>Streptophyta</taxon>
        <taxon>Embryophyta</taxon>
        <taxon>Tracheophyta</taxon>
        <taxon>Spermatophyta</taxon>
        <taxon>Magnoliopsida</taxon>
        <taxon>eudicotyledons</taxon>
        <taxon>Gunneridae</taxon>
        <taxon>Pentapetalae</taxon>
        <taxon>asterids</taxon>
        <taxon>lamiids</taxon>
        <taxon>Lamiales</taxon>
        <taxon>Plantaginaceae</taxon>
        <taxon>Cheloneae</taxon>
        <taxon>Penstemon</taxon>
    </lineage>
</organism>
<proteinExistence type="predicted"/>
<evidence type="ECO:0000256" key="1">
    <source>
        <dbReference type="ARBA" id="ARBA00022723"/>
    </source>
</evidence>
<dbReference type="PROSITE" id="PS01358">
    <property type="entry name" value="ZF_RANBP2_1"/>
    <property type="match status" value="1"/>
</dbReference>
<evidence type="ECO:0000256" key="2">
    <source>
        <dbReference type="ARBA" id="ARBA00022771"/>
    </source>
</evidence>
<evidence type="ECO:0000256" key="3">
    <source>
        <dbReference type="ARBA" id="ARBA00022833"/>
    </source>
</evidence>